<protein>
    <submittedName>
        <fullName evidence="2">Uncharacterized protein</fullName>
    </submittedName>
</protein>
<dbReference type="Pfam" id="PF05656">
    <property type="entry name" value="DUF805"/>
    <property type="match status" value="1"/>
</dbReference>
<dbReference type="HOGENOM" id="CLU_1893593_0_0_5"/>
<feature type="transmembrane region" description="Helical" evidence="1">
    <location>
        <begin position="20"/>
        <end position="39"/>
    </location>
</feature>
<keyword evidence="1" id="KW-1133">Transmembrane helix</keyword>
<feature type="transmembrane region" description="Helical" evidence="1">
    <location>
        <begin position="51"/>
        <end position="69"/>
    </location>
</feature>
<dbReference type="InterPro" id="IPR008523">
    <property type="entry name" value="DUF805"/>
</dbReference>
<sequence>MLPVVTFPLSQKYLNVDYPSIGVLMLTFVAFLPLLASGARRLQDTGEAGQGVFLPFTPIAYFFASMMIWELGFDALLGGIPVLIAYLLVALYWLSFPFVLLASVFWIGPLAGQLILPSEPGTNKYGPNPHEAPK</sequence>
<dbReference type="KEGG" id="lmd:METH_03275"/>
<proteinExistence type="predicted"/>
<accession>V9VY41</accession>
<dbReference type="Proteomes" id="UP000018780">
    <property type="component" value="Chromosome"/>
</dbReference>
<dbReference type="GO" id="GO:0016020">
    <property type="term" value="C:membrane"/>
    <property type="evidence" value="ECO:0007669"/>
    <property type="project" value="InterPro"/>
</dbReference>
<dbReference type="PATRIC" id="fig|999552.6.peg.652"/>
<dbReference type="AlphaFoldDB" id="V9VY41"/>
<dbReference type="STRING" id="999552.METH_03275"/>
<keyword evidence="1" id="KW-0812">Transmembrane</keyword>
<organism evidence="2 3">
    <name type="scientific">Leisingera methylohalidivorans DSM 14336</name>
    <dbReference type="NCBI Taxonomy" id="999552"/>
    <lineage>
        <taxon>Bacteria</taxon>
        <taxon>Pseudomonadati</taxon>
        <taxon>Pseudomonadota</taxon>
        <taxon>Alphaproteobacteria</taxon>
        <taxon>Rhodobacterales</taxon>
        <taxon>Roseobacteraceae</taxon>
        <taxon>Leisingera</taxon>
    </lineage>
</organism>
<dbReference type="EMBL" id="CP006773">
    <property type="protein sequence ID" value="AHD02858.1"/>
    <property type="molecule type" value="Genomic_DNA"/>
</dbReference>
<name>V9VY41_9RHOB</name>
<evidence type="ECO:0000313" key="2">
    <source>
        <dbReference type="EMBL" id="AHD02858.1"/>
    </source>
</evidence>
<keyword evidence="3" id="KW-1185">Reference proteome</keyword>
<keyword evidence="1" id="KW-0472">Membrane</keyword>
<evidence type="ECO:0000256" key="1">
    <source>
        <dbReference type="SAM" id="Phobius"/>
    </source>
</evidence>
<evidence type="ECO:0000313" key="3">
    <source>
        <dbReference type="Proteomes" id="UP000018780"/>
    </source>
</evidence>
<reference evidence="2 3" key="1">
    <citation type="submission" date="2013-09" db="EMBL/GenBank/DDBJ databases">
        <authorList>
            <consortium name="DOE Joint Genome Institute"/>
            <person name="Klenk H.-P."/>
            <person name="Huntemann M."/>
            <person name="Han J."/>
            <person name="Chen A."/>
            <person name="Kyrpides N."/>
            <person name="Mavromatis K."/>
            <person name="Markowitz V."/>
            <person name="Palaniappan K."/>
            <person name="Ivanova N."/>
            <person name="Schaumberg A."/>
            <person name="Pati A."/>
            <person name="Liolios K."/>
            <person name="Nordberg H.P."/>
            <person name="Cantor M.N."/>
            <person name="Hua S.X."/>
            <person name="Woyke T."/>
        </authorList>
    </citation>
    <scope>NUCLEOTIDE SEQUENCE [LARGE SCALE GENOMIC DNA]</scope>
    <source>
        <strain evidence="2 3">DSM 14336</strain>
    </source>
</reference>
<gene>
    <name evidence="2" type="ORF">METH_03275</name>
</gene>